<evidence type="ECO:0000256" key="2">
    <source>
        <dbReference type="ARBA" id="ARBA00022771"/>
    </source>
</evidence>
<dbReference type="InterPro" id="IPR011011">
    <property type="entry name" value="Znf_FYVE_PHD"/>
</dbReference>
<dbReference type="GO" id="GO:0008270">
    <property type="term" value="F:zinc ion binding"/>
    <property type="evidence" value="ECO:0007669"/>
    <property type="project" value="UniProtKB-KW"/>
</dbReference>
<feature type="compositionally biased region" description="Polar residues" evidence="6">
    <location>
        <begin position="606"/>
        <end position="621"/>
    </location>
</feature>
<evidence type="ECO:0000256" key="4">
    <source>
        <dbReference type="PROSITE-ProRule" id="PRU00146"/>
    </source>
</evidence>
<name>A0A8B6GZG9_MYTGA</name>
<feature type="compositionally biased region" description="Polar residues" evidence="6">
    <location>
        <begin position="1"/>
        <end position="15"/>
    </location>
</feature>
<dbReference type="PROSITE" id="PS50016">
    <property type="entry name" value="ZF_PHD_2"/>
    <property type="match status" value="1"/>
</dbReference>
<keyword evidence="3" id="KW-0862">Zinc</keyword>
<organism evidence="8 9">
    <name type="scientific">Mytilus galloprovincialis</name>
    <name type="common">Mediterranean mussel</name>
    <dbReference type="NCBI Taxonomy" id="29158"/>
    <lineage>
        <taxon>Eukaryota</taxon>
        <taxon>Metazoa</taxon>
        <taxon>Spiralia</taxon>
        <taxon>Lophotrochozoa</taxon>
        <taxon>Mollusca</taxon>
        <taxon>Bivalvia</taxon>
        <taxon>Autobranchia</taxon>
        <taxon>Pteriomorphia</taxon>
        <taxon>Mytilida</taxon>
        <taxon>Mytiloidea</taxon>
        <taxon>Mytilidae</taxon>
        <taxon>Mytilinae</taxon>
        <taxon>Mytilus</taxon>
    </lineage>
</organism>
<feature type="domain" description="PHD-type" evidence="7">
    <location>
        <begin position="228"/>
        <end position="280"/>
    </location>
</feature>
<feature type="compositionally biased region" description="Polar residues" evidence="6">
    <location>
        <begin position="350"/>
        <end position="373"/>
    </location>
</feature>
<comment type="caution">
    <text evidence="8">The sequence shown here is derived from an EMBL/GenBank/DDBJ whole genome shotgun (WGS) entry which is preliminary data.</text>
</comment>
<dbReference type="Gene3D" id="3.30.40.10">
    <property type="entry name" value="Zinc/RING finger domain, C3HC4 (zinc finger)"/>
    <property type="match status" value="1"/>
</dbReference>
<feature type="compositionally biased region" description="Basic and acidic residues" evidence="6">
    <location>
        <begin position="374"/>
        <end position="387"/>
    </location>
</feature>
<dbReference type="SMART" id="SM00249">
    <property type="entry name" value="PHD"/>
    <property type="match status" value="1"/>
</dbReference>
<keyword evidence="9" id="KW-1185">Reference proteome</keyword>
<dbReference type="InterPro" id="IPR013083">
    <property type="entry name" value="Znf_RING/FYVE/PHD"/>
</dbReference>
<feature type="region of interest" description="Disordered" evidence="6">
    <location>
        <begin position="593"/>
        <end position="632"/>
    </location>
</feature>
<keyword evidence="2 4" id="KW-0863">Zinc-finger</keyword>
<feature type="region of interest" description="Disordered" evidence="6">
    <location>
        <begin position="1"/>
        <end position="29"/>
    </location>
</feature>
<dbReference type="CDD" id="cd15489">
    <property type="entry name" value="PHD_SF"/>
    <property type="match status" value="1"/>
</dbReference>
<keyword evidence="5" id="KW-0175">Coiled coil</keyword>
<dbReference type="SUPFAM" id="SSF57903">
    <property type="entry name" value="FYVE/PHD zinc finger"/>
    <property type="match status" value="1"/>
</dbReference>
<dbReference type="Pfam" id="PF00628">
    <property type="entry name" value="PHD"/>
    <property type="match status" value="1"/>
</dbReference>
<accession>A0A8B6GZG9</accession>
<evidence type="ECO:0000256" key="3">
    <source>
        <dbReference type="ARBA" id="ARBA00022833"/>
    </source>
</evidence>
<gene>
    <name evidence="8" type="ORF">MGAL_10B089995</name>
</gene>
<protein>
    <recommendedName>
        <fullName evidence="7">PHD-type domain-containing protein</fullName>
    </recommendedName>
</protein>
<feature type="region of interest" description="Disordered" evidence="6">
    <location>
        <begin position="350"/>
        <end position="404"/>
    </location>
</feature>
<proteinExistence type="predicted"/>
<keyword evidence="1" id="KW-0479">Metal-binding</keyword>
<evidence type="ECO:0000313" key="8">
    <source>
        <dbReference type="EMBL" id="VDI71356.1"/>
    </source>
</evidence>
<evidence type="ECO:0000256" key="5">
    <source>
        <dbReference type="SAM" id="Coils"/>
    </source>
</evidence>
<dbReference type="OrthoDB" id="6131136at2759"/>
<dbReference type="EMBL" id="UYJE01009226">
    <property type="protein sequence ID" value="VDI71356.1"/>
    <property type="molecule type" value="Genomic_DNA"/>
</dbReference>
<evidence type="ECO:0000313" key="9">
    <source>
        <dbReference type="Proteomes" id="UP000596742"/>
    </source>
</evidence>
<reference evidence="8" key="1">
    <citation type="submission" date="2018-11" db="EMBL/GenBank/DDBJ databases">
        <authorList>
            <person name="Alioto T."/>
            <person name="Alioto T."/>
        </authorList>
    </citation>
    <scope>NUCLEOTIDE SEQUENCE</scope>
</reference>
<feature type="compositionally biased region" description="Polar residues" evidence="6">
    <location>
        <begin position="388"/>
        <end position="398"/>
    </location>
</feature>
<sequence length="816" mass="93105">MATGGSPNISQTMVPSSTSTLRRSNRSKSNISLIQKSKNYELNKQKAIDKKRNDCNSPHIRYEMKPRNNFCISFSTAAYELVKEFLHKYFDKQQCQEEYAIAVENGLDKSNAIVETRFRIYNKKRDGSIGNQHKYTVNCYNTTSRVLVNGVKTDKFVDNVLPIILELITSKESELDSVNNDIQRTLQPIEVNHWSNISLNKDIPYVTEQSSIEYTQISQTEDQQNVTIYFCPMCNERAGERTVGCEQCDEWIHFNCAGLKDSDIEKIKDNPFVCRLCIENNLYSTEIVHNNTSVNNAVIDILHLDQQEPATELSKDKDQSTQPTEDEMKIIQQNIQIVETNSSIVITEETQSKDQNMLTTSNSVQTLPQNKTAIESEQRPTVKEKKTSNQNSLNQSKGQQRKSKDVEEFKKYIYELENRLKDRDQTINLLERKMALLEGNILIANQQIRNSEQTYHMFNQQPNNQANHSGCQSQCQYQHLSNNMRALEQQMSQHMCITTALTTQLAIQLQQSLSSTRNQIPPVNINMVPQPAPYIQGQPHLYHQYPMYNHASQPTMQAGLFNQYHVPQATNFAFHPSQGITNLNAAHHNQYIHQSTHGHPSRNHVRPTQASYQNQNRQANGQIPPPPTYHQANLQRSSHYHQNRNNNQTMMTQHTNTNAKASSNILEKQQANTTHVLYADNSTKVVAQVPTIICSDGQNKMVHRNNVKTHHIPVRQPTTESKHPEVTITENFQVSASLVQSEVASLPGETIKESNQIVHQEENSIKQMTGNNQDAIDEGRQNQSNSFLEIPSLKNKPPDILRMGMATETLNSHGRD</sequence>
<evidence type="ECO:0000259" key="7">
    <source>
        <dbReference type="PROSITE" id="PS50016"/>
    </source>
</evidence>
<evidence type="ECO:0000256" key="1">
    <source>
        <dbReference type="ARBA" id="ARBA00022723"/>
    </source>
</evidence>
<dbReference type="InterPro" id="IPR019787">
    <property type="entry name" value="Znf_PHD-finger"/>
</dbReference>
<feature type="coiled-coil region" evidence="5">
    <location>
        <begin position="413"/>
        <end position="447"/>
    </location>
</feature>
<dbReference type="InterPro" id="IPR001965">
    <property type="entry name" value="Znf_PHD"/>
</dbReference>
<dbReference type="Proteomes" id="UP000596742">
    <property type="component" value="Unassembled WGS sequence"/>
</dbReference>
<feature type="compositionally biased region" description="Low complexity" evidence="6">
    <location>
        <begin position="16"/>
        <end position="29"/>
    </location>
</feature>
<evidence type="ECO:0000256" key="6">
    <source>
        <dbReference type="SAM" id="MobiDB-lite"/>
    </source>
</evidence>
<dbReference type="AlphaFoldDB" id="A0A8B6GZG9"/>